<dbReference type="Gene3D" id="1.10.357.10">
    <property type="entry name" value="Tetracycline Repressor, domain 2"/>
    <property type="match status" value="1"/>
</dbReference>
<name>A0A1H3MDT2_9FIRM</name>
<dbReference type="PANTHER" id="PTHR43479:SF11">
    <property type="entry name" value="ACREF_ENVCD OPERON REPRESSOR-RELATED"/>
    <property type="match status" value="1"/>
</dbReference>
<dbReference type="PRINTS" id="PR00455">
    <property type="entry name" value="HTHTETR"/>
</dbReference>
<evidence type="ECO:0000256" key="2">
    <source>
        <dbReference type="ARBA" id="ARBA00023125"/>
    </source>
</evidence>
<evidence type="ECO:0000256" key="1">
    <source>
        <dbReference type="ARBA" id="ARBA00023015"/>
    </source>
</evidence>
<dbReference type="Proteomes" id="UP000198625">
    <property type="component" value="Unassembled WGS sequence"/>
</dbReference>
<keyword evidence="7" id="KW-1185">Reference proteome</keyword>
<keyword evidence="2 4" id="KW-0238">DNA-binding</keyword>
<evidence type="ECO:0000256" key="4">
    <source>
        <dbReference type="PROSITE-ProRule" id="PRU00335"/>
    </source>
</evidence>
<dbReference type="AlphaFoldDB" id="A0A1H3MDT2"/>
<sequence>MDEKKEKVFEKKEELIEAAVNEFGERGYENASLNNILKEAGISKGTFYYHFKNKEDLYFYLISMFIEEKKSFFTNNIKPEDFNKSIFDLLKIMTEAGLKFASQSPNISRFSETFMKERDSEINRKMLERFSFKNNNYFESLIENAYSKGELRKDIPKSFVKHIITYLFTHLQDIVRIENIEDYEPAAYYLIEFMKNGLGEK</sequence>
<reference evidence="6 7" key="1">
    <citation type="submission" date="2016-10" db="EMBL/GenBank/DDBJ databases">
        <authorList>
            <person name="de Groot N.N."/>
        </authorList>
    </citation>
    <scope>NUCLEOTIDE SEQUENCE [LARGE SCALE GENOMIC DNA]</scope>
    <source>
        <strain evidence="6 7">DSM 21650</strain>
    </source>
</reference>
<dbReference type="PROSITE" id="PS01081">
    <property type="entry name" value="HTH_TETR_1"/>
    <property type="match status" value="1"/>
</dbReference>
<dbReference type="STRING" id="415015.SAMN05660462_00785"/>
<feature type="DNA-binding region" description="H-T-H motif" evidence="4">
    <location>
        <begin position="32"/>
        <end position="51"/>
    </location>
</feature>
<dbReference type="InterPro" id="IPR050624">
    <property type="entry name" value="HTH-type_Tx_Regulator"/>
</dbReference>
<dbReference type="Pfam" id="PF00440">
    <property type="entry name" value="TetR_N"/>
    <property type="match status" value="1"/>
</dbReference>
<dbReference type="InterPro" id="IPR023772">
    <property type="entry name" value="DNA-bd_HTH_TetR-type_CS"/>
</dbReference>
<dbReference type="SUPFAM" id="SSF48498">
    <property type="entry name" value="Tetracyclin repressor-like, C-terminal domain"/>
    <property type="match status" value="1"/>
</dbReference>
<dbReference type="InterPro" id="IPR009057">
    <property type="entry name" value="Homeodomain-like_sf"/>
</dbReference>
<organism evidence="6 7">
    <name type="scientific">Proteiniborus ethanoligenes</name>
    <dbReference type="NCBI Taxonomy" id="415015"/>
    <lineage>
        <taxon>Bacteria</taxon>
        <taxon>Bacillati</taxon>
        <taxon>Bacillota</taxon>
        <taxon>Clostridia</taxon>
        <taxon>Eubacteriales</taxon>
        <taxon>Proteiniborus</taxon>
    </lineage>
</organism>
<dbReference type="InterPro" id="IPR001647">
    <property type="entry name" value="HTH_TetR"/>
</dbReference>
<dbReference type="EMBL" id="FNQE01000006">
    <property type="protein sequence ID" value="SDY74165.1"/>
    <property type="molecule type" value="Genomic_DNA"/>
</dbReference>
<dbReference type="SUPFAM" id="SSF46689">
    <property type="entry name" value="Homeodomain-like"/>
    <property type="match status" value="1"/>
</dbReference>
<dbReference type="InterPro" id="IPR036271">
    <property type="entry name" value="Tet_transcr_reg_TetR-rel_C_sf"/>
</dbReference>
<evidence type="ECO:0000313" key="6">
    <source>
        <dbReference type="EMBL" id="SDY74165.1"/>
    </source>
</evidence>
<dbReference type="PANTHER" id="PTHR43479">
    <property type="entry name" value="ACREF/ENVCD OPERON REPRESSOR-RELATED"/>
    <property type="match status" value="1"/>
</dbReference>
<dbReference type="PROSITE" id="PS50977">
    <property type="entry name" value="HTH_TETR_2"/>
    <property type="match status" value="1"/>
</dbReference>
<gene>
    <name evidence="6" type="ORF">SAMN05660462_00785</name>
</gene>
<dbReference type="FunFam" id="1.10.10.60:FF:000141">
    <property type="entry name" value="TetR family transcriptional regulator"/>
    <property type="match status" value="1"/>
</dbReference>
<evidence type="ECO:0000256" key="3">
    <source>
        <dbReference type="ARBA" id="ARBA00023163"/>
    </source>
</evidence>
<dbReference type="RefSeq" id="WP_091727504.1">
    <property type="nucleotide sequence ID" value="NZ_FNQE01000006.1"/>
</dbReference>
<dbReference type="GO" id="GO:0045892">
    <property type="term" value="P:negative regulation of DNA-templated transcription"/>
    <property type="evidence" value="ECO:0007669"/>
    <property type="project" value="UniProtKB-ARBA"/>
</dbReference>
<keyword evidence="3" id="KW-0804">Transcription</keyword>
<dbReference type="OrthoDB" id="9785164at2"/>
<proteinExistence type="predicted"/>
<keyword evidence="1" id="KW-0805">Transcription regulation</keyword>
<protein>
    <submittedName>
        <fullName evidence="6">Transcriptional regulator, TetR family</fullName>
    </submittedName>
</protein>
<dbReference type="GO" id="GO:0003677">
    <property type="term" value="F:DNA binding"/>
    <property type="evidence" value="ECO:0007669"/>
    <property type="project" value="UniProtKB-UniRule"/>
</dbReference>
<evidence type="ECO:0000259" key="5">
    <source>
        <dbReference type="PROSITE" id="PS50977"/>
    </source>
</evidence>
<accession>A0A1H3MDT2</accession>
<evidence type="ECO:0000313" key="7">
    <source>
        <dbReference type="Proteomes" id="UP000198625"/>
    </source>
</evidence>
<feature type="domain" description="HTH tetR-type" evidence="5">
    <location>
        <begin position="9"/>
        <end position="69"/>
    </location>
</feature>